<dbReference type="PROSITE" id="PS50965">
    <property type="entry name" value="NERD"/>
    <property type="match status" value="1"/>
</dbReference>
<dbReference type="EMBL" id="JBHTGP010000006">
    <property type="protein sequence ID" value="MFD0685867.1"/>
    <property type="molecule type" value="Genomic_DNA"/>
</dbReference>
<proteinExistence type="predicted"/>
<protein>
    <submittedName>
        <fullName evidence="2">Nuclease-related domain-containing protein</fullName>
    </submittedName>
</protein>
<organism evidence="2 3">
    <name type="scientific">Actinomadura fibrosa</name>
    <dbReference type="NCBI Taxonomy" id="111802"/>
    <lineage>
        <taxon>Bacteria</taxon>
        <taxon>Bacillati</taxon>
        <taxon>Actinomycetota</taxon>
        <taxon>Actinomycetes</taxon>
        <taxon>Streptosporangiales</taxon>
        <taxon>Thermomonosporaceae</taxon>
        <taxon>Actinomadura</taxon>
    </lineage>
</organism>
<gene>
    <name evidence="2" type="ORF">ACFQZM_15285</name>
</gene>
<dbReference type="Pfam" id="PF08378">
    <property type="entry name" value="NERD"/>
    <property type="match status" value="1"/>
</dbReference>
<sequence length="242" mass="25804">MSRAGASASVRYCALAARHRWERLAVRVVLACGTGVVAAGMGGWKAGLGAAVAVFAGHVVYVRVRPGPVTDWRRGARAERRTGRRLARLDPVGYRVLHDRALKGASGANLDHLVIGLTGVYAIASRHFAWGVRLRAEERRLLAGNRPVGGMAGVAGRAADEVAKLLSRELDCTIPVTPMVVVHGARIARDGFRHRDVVFCPARAVSQVIAGQPVIFTSAQVTTVAAAAERLLPPMLESITRK</sequence>
<evidence type="ECO:0000313" key="3">
    <source>
        <dbReference type="Proteomes" id="UP001597063"/>
    </source>
</evidence>
<accession>A0ABW2XM33</accession>
<reference evidence="3" key="1">
    <citation type="journal article" date="2019" name="Int. J. Syst. Evol. Microbiol.">
        <title>The Global Catalogue of Microorganisms (GCM) 10K type strain sequencing project: providing services to taxonomists for standard genome sequencing and annotation.</title>
        <authorList>
            <consortium name="The Broad Institute Genomics Platform"/>
            <consortium name="The Broad Institute Genome Sequencing Center for Infectious Disease"/>
            <person name="Wu L."/>
            <person name="Ma J."/>
        </authorList>
    </citation>
    <scope>NUCLEOTIDE SEQUENCE [LARGE SCALE GENOMIC DNA]</scope>
    <source>
        <strain evidence="3">JCM 9371</strain>
    </source>
</reference>
<comment type="caution">
    <text evidence="2">The sequence shown here is derived from an EMBL/GenBank/DDBJ whole genome shotgun (WGS) entry which is preliminary data.</text>
</comment>
<dbReference type="Proteomes" id="UP001597063">
    <property type="component" value="Unassembled WGS sequence"/>
</dbReference>
<evidence type="ECO:0000313" key="2">
    <source>
        <dbReference type="EMBL" id="MFD0685867.1"/>
    </source>
</evidence>
<evidence type="ECO:0000259" key="1">
    <source>
        <dbReference type="PROSITE" id="PS50965"/>
    </source>
</evidence>
<feature type="domain" description="NERD" evidence="1">
    <location>
        <begin position="74"/>
        <end position="189"/>
    </location>
</feature>
<dbReference type="RefSeq" id="WP_131755283.1">
    <property type="nucleotide sequence ID" value="NZ_CAACUY010000004.1"/>
</dbReference>
<dbReference type="InterPro" id="IPR011528">
    <property type="entry name" value="NERD"/>
</dbReference>
<keyword evidence="3" id="KW-1185">Reference proteome</keyword>
<name>A0ABW2XM33_9ACTN</name>